<proteinExistence type="predicted"/>
<feature type="compositionally biased region" description="Low complexity" evidence="1">
    <location>
        <begin position="511"/>
        <end position="529"/>
    </location>
</feature>
<dbReference type="AlphaFoldDB" id="A0A892ZGZ4"/>
<evidence type="ECO:0000313" key="2">
    <source>
        <dbReference type="EMBL" id="QRQ81016.1"/>
    </source>
</evidence>
<dbReference type="RefSeq" id="WP_230338300.1">
    <property type="nucleotide sequence ID" value="NZ_CP069798.1"/>
</dbReference>
<feature type="region of interest" description="Disordered" evidence="1">
    <location>
        <begin position="499"/>
        <end position="529"/>
    </location>
</feature>
<gene>
    <name evidence="2" type="ORF">JQU52_09770</name>
</gene>
<dbReference type="KEGG" id="ptes:JQU52_09770"/>
<dbReference type="Pfam" id="PF06097">
    <property type="entry name" value="DUF945"/>
    <property type="match status" value="1"/>
</dbReference>
<keyword evidence="3" id="KW-1185">Reference proteome</keyword>
<dbReference type="InterPro" id="IPR010352">
    <property type="entry name" value="DUF945"/>
</dbReference>
<dbReference type="Proteomes" id="UP000653156">
    <property type="component" value="Chromosome"/>
</dbReference>
<reference evidence="2" key="1">
    <citation type="submission" date="2021-02" db="EMBL/GenBank/DDBJ databases">
        <title>Neisseriaceae sp. 26B isolated from the cloaca of a Common Toad-headed Turtle (Mesoclemmys nasuta).</title>
        <authorList>
            <person name="Spergser J."/>
            <person name="Busse H.-J."/>
        </authorList>
    </citation>
    <scope>NUCLEOTIDE SEQUENCE</scope>
    <source>
        <strain evidence="2">26B</strain>
    </source>
</reference>
<name>A0A892ZGZ4_9NEIS</name>
<protein>
    <submittedName>
        <fullName evidence="2">YdgA family protein</fullName>
    </submittedName>
</protein>
<evidence type="ECO:0000256" key="1">
    <source>
        <dbReference type="SAM" id="MobiDB-lite"/>
    </source>
</evidence>
<dbReference type="EMBL" id="CP069798">
    <property type="protein sequence ID" value="QRQ81016.1"/>
    <property type="molecule type" value="Genomic_DNA"/>
</dbReference>
<sequence length="529" mass="58242">MKKSLWVLALLLTAVLLLLAGLPYYLGIKAEQSLQEQQALLAKTSFLQVEQHDYQRGWFSSTETTVVRFKPSFLASVQKQLPDNIQTILREPITLVSHVRHGLFAGSLKPVRAQVDTELRFSPEADKILMRFFGQQKPATLHNTIYLSGSGNMTLEIPAFDYEELSGIKLAWQGLQSQMDYSAGFSSYDTHTTNPGLRMILADKGEAAYTGLDIRTHTQDGNNQIALGNSRLQLKQLSLQWHEGVSYDLKLNELVNLLTDLQIGAFINPNGSVPPSKIVLDELSFATDMSEDGQWINSQGQFGFAKLHYGNDVYGPLEIKASAEHLDAASLLALKHKLTELASQNLDETALQDAIVQAARTEGLGLFTQNPLIKLETFRFQMPEGLVDVHGQVRFNGLTADDMQHANSMLRKTEATMDLSVPQKLLEELAVRQARNIFTVDESAGGEEALIDINNTIRLMVSSTIKTMQQDGYLNVDNNGAVSTQINIHQNELTLNGKKFAAESEPEWEPEAASAPAAATSASAASATP</sequence>
<accession>A0A892ZGZ4</accession>
<evidence type="ECO:0000313" key="3">
    <source>
        <dbReference type="Proteomes" id="UP000653156"/>
    </source>
</evidence>
<organism evidence="2 3">
    <name type="scientific">Paralysiella testudinis</name>
    <dbReference type="NCBI Taxonomy" id="2809020"/>
    <lineage>
        <taxon>Bacteria</taxon>
        <taxon>Pseudomonadati</taxon>
        <taxon>Pseudomonadota</taxon>
        <taxon>Betaproteobacteria</taxon>
        <taxon>Neisseriales</taxon>
        <taxon>Neisseriaceae</taxon>
        <taxon>Paralysiella</taxon>
    </lineage>
</organism>